<evidence type="ECO:0000259" key="14">
    <source>
        <dbReference type="PROSITE" id="PS50885"/>
    </source>
</evidence>
<dbReference type="SMART" id="SM00387">
    <property type="entry name" value="HATPase_c"/>
    <property type="match status" value="1"/>
</dbReference>
<dbReference type="GO" id="GO:0005886">
    <property type="term" value="C:plasma membrane"/>
    <property type="evidence" value="ECO:0007669"/>
    <property type="project" value="UniProtKB-SubCell"/>
</dbReference>
<evidence type="ECO:0000256" key="6">
    <source>
        <dbReference type="ARBA" id="ARBA00022692"/>
    </source>
</evidence>
<dbReference type="InterPro" id="IPR036097">
    <property type="entry name" value="HisK_dim/P_sf"/>
</dbReference>
<feature type="coiled-coil region" evidence="11">
    <location>
        <begin position="201"/>
        <end position="228"/>
    </location>
</feature>
<dbReference type="PROSITE" id="PS50109">
    <property type="entry name" value="HIS_KIN"/>
    <property type="match status" value="1"/>
</dbReference>
<evidence type="ECO:0000313" key="15">
    <source>
        <dbReference type="EMBL" id="KJL18350.1"/>
    </source>
</evidence>
<dbReference type="Gene3D" id="6.10.340.10">
    <property type="match status" value="1"/>
</dbReference>
<evidence type="ECO:0000256" key="3">
    <source>
        <dbReference type="ARBA" id="ARBA00012438"/>
    </source>
</evidence>
<evidence type="ECO:0000256" key="10">
    <source>
        <dbReference type="ARBA" id="ARBA00023136"/>
    </source>
</evidence>
<comment type="caution">
    <text evidence="15">The sequence shown here is derived from an EMBL/GenBank/DDBJ whole genome shotgun (WGS) entry which is preliminary data.</text>
</comment>
<dbReference type="PATRIC" id="fig|82380.10.peg.3189"/>
<reference evidence="15 16" key="1">
    <citation type="submission" date="2015-02" db="EMBL/GenBank/DDBJ databases">
        <title>Draft genome sequences of ten Microbacterium spp. with emphasis on heavy metal contaminated environments.</title>
        <authorList>
            <person name="Corretto E."/>
        </authorList>
    </citation>
    <scope>NUCLEOTIDE SEQUENCE [LARGE SCALE GENOMIC DNA]</scope>
    <source>
        <strain evidence="15 16">BEL163</strain>
    </source>
</reference>
<dbReference type="EMBL" id="JYIV01000030">
    <property type="protein sequence ID" value="KJL18350.1"/>
    <property type="molecule type" value="Genomic_DNA"/>
</dbReference>
<dbReference type="Pfam" id="PF00672">
    <property type="entry name" value="HAMP"/>
    <property type="match status" value="1"/>
</dbReference>
<dbReference type="PANTHER" id="PTHR45436:SF5">
    <property type="entry name" value="SENSOR HISTIDINE KINASE TRCS"/>
    <property type="match status" value="1"/>
</dbReference>
<sequence length="448" mass="46742">MNIARLSIRTRITGGSLLIAILISIVAGIVIYSQVARIVSDGQIRVLEGIEGQYVTAITTGDTEEFDMPGPGQFVAVVNPAGAVMIDTFPESAAGTAQKLAAQPDGTRRVDGATEYIARSTSVETAEGTWHVVTASVGDSQVLAEVAWLLIASIAGINLAFGASAWLIGSAALSPVARLRRSAAELAAEPGTELLPVGPARDEISDLAETLNELIAQLRRSAERERQIVSDASHEFRTPLAIIQTRLELAQREALDPVEMKAEVAAAQRTLSRLSSLATSMLELSRIDAQRSGGTATVEALSTELADAVDRWRRRVASSSIRIDFDAEISEPNATVSVTVEDFGRICDNLIGNSVQAIGDGGVVELRLGDSDVDSVVLSVIDDGGGMDSGFVASAMDRFSRQSAARTGGGAGLGLPIVAGIVANAGGTVTLVNSPGEGLRVDLRLSTA</sequence>
<dbReference type="Proteomes" id="UP000033725">
    <property type="component" value="Unassembled WGS sequence"/>
</dbReference>
<dbReference type="SUPFAM" id="SSF47384">
    <property type="entry name" value="Homodimeric domain of signal transducing histidine kinase"/>
    <property type="match status" value="1"/>
</dbReference>
<dbReference type="EC" id="2.7.13.3" evidence="3"/>
<proteinExistence type="predicted"/>
<feature type="domain" description="Histidine kinase" evidence="13">
    <location>
        <begin position="231"/>
        <end position="448"/>
    </location>
</feature>
<name>A0A0F0KDY6_9MICO</name>
<comment type="catalytic activity">
    <reaction evidence="1">
        <text>ATP + protein L-histidine = ADP + protein N-phospho-L-histidine.</text>
        <dbReference type="EC" id="2.7.13.3"/>
    </reaction>
</comment>
<dbReference type="AlphaFoldDB" id="A0A0F0KDY6"/>
<dbReference type="InterPro" id="IPR005467">
    <property type="entry name" value="His_kinase_dom"/>
</dbReference>
<keyword evidence="5 15" id="KW-0808">Transferase</keyword>
<feature type="domain" description="HAMP" evidence="14">
    <location>
        <begin position="170"/>
        <end position="223"/>
    </location>
</feature>
<keyword evidence="6 12" id="KW-0812">Transmembrane</keyword>
<keyword evidence="11" id="KW-0175">Coiled coil</keyword>
<evidence type="ECO:0000256" key="11">
    <source>
        <dbReference type="SAM" id="Coils"/>
    </source>
</evidence>
<dbReference type="CDD" id="cd00075">
    <property type="entry name" value="HATPase"/>
    <property type="match status" value="1"/>
</dbReference>
<evidence type="ECO:0000256" key="9">
    <source>
        <dbReference type="ARBA" id="ARBA00023012"/>
    </source>
</evidence>
<evidence type="ECO:0000259" key="13">
    <source>
        <dbReference type="PROSITE" id="PS50109"/>
    </source>
</evidence>
<evidence type="ECO:0000313" key="16">
    <source>
        <dbReference type="Proteomes" id="UP000033725"/>
    </source>
</evidence>
<dbReference type="Gene3D" id="1.10.287.130">
    <property type="match status" value="1"/>
</dbReference>
<comment type="subcellular location">
    <subcellularLocation>
        <location evidence="2">Cell membrane</location>
    </subcellularLocation>
</comment>
<dbReference type="InterPro" id="IPR004358">
    <property type="entry name" value="Sig_transdc_His_kin-like_C"/>
</dbReference>
<dbReference type="InterPro" id="IPR003660">
    <property type="entry name" value="HAMP_dom"/>
</dbReference>
<dbReference type="OrthoDB" id="9786919at2"/>
<dbReference type="Gene3D" id="3.30.565.10">
    <property type="entry name" value="Histidine kinase-like ATPase, C-terminal domain"/>
    <property type="match status" value="1"/>
</dbReference>
<keyword evidence="8 12" id="KW-1133">Transmembrane helix</keyword>
<organism evidence="15 16">
    <name type="scientific">Microbacterium oxydans</name>
    <dbReference type="NCBI Taxonomy" id="82380"/>
    <lineage>
        <taxon>Bacteria</taxon>
        <taxon>Bacillati</taxon>
        <taxon>Actinomycetota</taxon>
        <taxon>Actinomycetes</taxon>
        <taxon>Micrococcales</taxon>
        <taxon>Microbacteriaceae</taxon>
        <taxon>Microbacterium</taxon>
    </lineage>
</organism>
<dbReference type="InterPro" id="IPR003594">
    <property type="entry name" value="HATPase_dom"/>
</dbReference>
<evidence type="ECO:0000256" key="2">
    <source>
        <dbReference type="ARBA" id="ARBA00004236"/>
    </source>
</evidence>
<dbReference type="GO" id="GO:0000155">
    <property type="term" value="F:phosphorelay sensor kinase activity"/>
    <property type="evidence" value="ECO:0007669"/>
    <property type="project" value="InterPro"/>
</dbReference>
<dbReference type="RefSeq" id="WP_045265000.1">
    <property type="nucleotide sequence ID" value="NZ_JYIV01000030.1"/>
</dbReference>
<keyword evidence="4" id="KW-0597">Phosphoprotein</keyword>
<protein>
    <recommendedName>
        <fullName evidence="3">histidine kinase</fullName>
        <ecNumber evidence="3">2.7.13.3</ecNumber>
    </recommendedName>
</protein>
<dbReference type="PRINTS" id="PR00344">
    <property type="entry name" value="BCTRLSENSOR"/>
</dbReference>
<evidence type="ECO:0000256" key="8">
    <source>
        <dbReference type="ARBA" id="ARBA00022989"/>
    </source>
</evidence>
<keyword evidence="7 15" id="KW-0418">Kinase</keyword>
<dbReference type="Pfam" id="PF02518">
    <property type="entry name" value="HATPase_c"/>
    <property type="match status" value="1"/>
</dbReference>
<dbReference type="InterPro" id="IPR050428">
    <property type="entry name" value="TCS_sensor_his_kinase"/>
</dbReference>
<keyword evidence="10 12" id="KW-0472">Membrane</keyword>
<evidence type="ECO:0000256" key="7">
    <source>
        <dbReference type="ARBA" id="ARBA00022777"/>
    </source>
</evidence>
<dbReference type="InterPro" id="IPR003661">
    <property type="entry name" value="HisK_dim/P_dom"/>
</dbReference>
<feature type="transmembrane region" description="Helical" evidence="12">
    <location>
        <begin position="12"/>
        <end position="32"/>
    </location>
</feature>
<dbReference type="Pfam" id="PF00512">
    <property type="entry name" value="HisKA"/>
    <property type="match status" value="1"/>
</dbReference>
<keyword evidence="9" id="KW-0902">Two-component regulatory system</keyword>
<dbReference type="SMART" id="SM00388">
    <property type="entry name" value="HisKA"/>
    <property type="match status" value="1"/>
</dbReference>
<dbReference type="PROSITE" id="PS50885">
    <property type="entry name" value="HAMP"/>
    <property type="match status" value="1"/>
</dbReference>
<accession>A0A0F0KDY6</accession>
<evidence type="ECO:0000256" key="1">
    <source>
        <dbReference type="ARBA" id="ARBA00000085"/>
    </source>
</evidence>
<dbReference type="InterPro" id="IPR036890">
    <property type="entry name" value="HATPase_C_sf"/>
</dbReference>
<dbReference type="SMART" id="SM00304">
    <property type="entry name" value="HAMP"/>
    <property type="match status" value="1"/>
</dbReference>
<dbReference type="PANTHER" id="PTHR45436">
    <property type="entry name" value="SENSOR HISTIDINE KINASE YKOH"/>
    <property type="match status" value="1"/>
</dbReference>
<evidence type="ECO:0000256" key="5">
    <source>
        <dbReference type="ARBA" id="ARBA00022679"/>
    </source>
</evidence>
<evidence type="ECO:0000256" key="12">
    <source>
        <dbReference type="SAM" id="Phobius"/>
    </source>
</evidence>
<dbReference type="CDD" id="cd00082">
    <property type="entry name" value="HisKA"/>
    <property type="match status" value="1"/>
</dbReference>
<dbReference type="SUPFAM" id="SSF55874">
    <property type="entry name" value="ATPase domain of HSP90 chaperone/DNA topoisomerase II/histidine kinase"/>
    <property type="match status" value="1"/>
</dbReference>
<evidence type="ECO:0000256" key="4">
    <source>
        <dbReference type="ARBA" id="ARBA00022553"/>
    </source>
</evidence>
<gene>
    <name evidence="15" type="primary">arlS_1</name>
    <name evidence="15" type="ORF">RN51_03182</name>
</gene>